<sequence length="104" mass="11430">MFFVLNDIDVIGTRNGRLLVPLLFVGASGHEHAPVPSPSGKQRQQLHSTSLVFRLTRSIYESDTNCLTSPLRILLSQVLDDFETAERGIPFSSSSSRSPSKMGL</sequence>
<proteinExistence type="predicted"/>
<gene>
    <name evidence="1" type="ORF">PIB30_033013</name>
</gene>
<comment type="caution">
    <text evidence="1">The sequence shown here is derived from an EMBL/GenBank/DDBJ whole genome shotgun (WGS) entry which is preliminary data.</text>
</comment>
<keyword evidence="2" id="KW-1185">Reference proteome</keyword>
<evidence type="ECO:0000313" key="1">
    <source>
        <dbReference type="EMBL" id="MED6170643.1"/>
    </source>
</evidence>
<reference evidence="1 2" key="1">
    <citation type="journal article" date="2023" name="Plants (Basel)">
        <title>Bridging the Gap: Combining Genomics and Transcriptomics Approaches to Understand Stylosanthes scabra, an Orphan Legume from the Brazilian Caatinga.</title>
        <authorList>
            <person name="Ferreira-Neto J.R.C."/>
            <person name="da Silva M.D."/>
            <person name="Binneck E."/>
            <person name="de Melo N.F."/>
            <person name="da Silva R.H."/>
            <person name="de Melo A.L.T.M."/>
            <person name="Pandolfi V."/>
            <person name="Bustamante F.O."/>
            <person name="Brasileiro-Vidal A.C."/>
            <person name="Benko-Iseppon A.M."/>
        </authorList>
    </citation>
    <scope>NUCLEOTIDE SEQUENCE [LARGE SCALE GENOMIC DNA]</scope>
    <source>
        <tissue evidence="1">Leaves</tissue>
    </source>
</reference>
<protein>
    <submittedName>
        <fullName evidence="1">Uncharacterized protein</fullName>
    </submittedName>
</protein>
<name>A0ABU6VFA8_9FABA</name>
<organism evidence="1 2">
    <name type="scientific">Stylosanthes scabra</name>
    <dbReference type="NCBI Taxonomy" id="79078"/>
    <lineage>
        <taxon>Eukaryota</taxon>
        <taxon>Viridiplantae</taxon>
        <taxon>Streptophyta</taxon>
        <taxon>Embryophyta</taxon>
        <taxon>Tracheophyta</taxon>
        <taxon>Spermatophyta</taxon>
        <taxon>Magnoliopsida</taxon>
        <taxon>eudicotyledons</taxon>
        <taxon>Gunneridae</taxon>
        <taxon>Pentapetalae</taxon>
        <taxon>rosids</taxon>
        <taxon>fabids</taxon>
        <taxon>Fabales</taxon>
        <taxon>Fabaceae</taxon>
        <taxon>Papilionoideae</taxon>
        <taxon>50 kb inversion clade</taxon>
        <taxon>dalbergioids sensu lato</taxon>
        <taxon>Dalbergieae</taxon>
        <taxon>Pterocarpus clade</taxon>
        <taxon>Stylosanthes</taxon>
    </lineage>
</organism>
<dbReference type="Proteomes" id="UP001341840">
    <property type="component" value="Unassembled WGS sequence"/>
</dbReference>
<dbReference type="EMBL" id="JASCZI010151182">
    <property type="protein sequence ID" value="MED6170643.1"/>
    <property type="molecule type" value="Genomic_DNA"/>
</dbReference>
<accession>A0ABU6VFA8</accession>
<evidence type="ECO:0000313" key="2">
    <source>
        <dbReference type="Proteomes" id="UP001341840"/>
    </source>
</evidence>